<dbReference type="PROSITE" id="PS50977">
    <property type="entry name" value="HTH_TETR_2"/>
    <property type="match status" value="1"/>
</dbReference>
<protein>
    <submittedName>
        <fullName evidence="7">Transcriptional regulator, TetR family</fullName>
    </submittedName>
</protein>
<accession>A0A1T4P153</accession>
<dbReference type="PANTHER" id="PTHR30055:SF175">
    <property type="entry name" value="HTH-TYPE TRANSCRIPTIONAL REPRESSOR KSTR2"/>
    <property type="match status" value="1"/>
</dbReference>
<dbReference type="GO" id="GO:0003700">
    <property type="term" value="F:DNA-binding transcription factor activity"/>
    <property type="evidence" value="ECO:0007669"/>
    <property type="project" value="TreeGrafter"/>
</dbReference>
<dbReference type="AlphaFoldDB" id="A0A1T4P153"/>
<dbReference type="GO" id="GO:0045892">
    <property type="term" value="P:negative regulation of DNA-templated transcription"/>
    <property type="evidence" value="ECO:0007669"/>
    <property type="project" value="UniProtKB-ARBA"/>
</dbReference>
<name>A0A1T4P153_9FIRM</name>
<dbReference type="Gene3D" id="1.10.357.10">
    <property type="entry name" value="Tetracycline Repressor, domain 2"/>
    <property type="match status" value="1"/>
</dbReference>
<dbReference type="SUPFAM" id="SSF48498">
    <property type="entry name" value="Tetracyclin repressor-like, C-terminal domain"/>
    <property type="match status" value="1"/>
</dbReference>
<keyword evidence="1" id="KW-0678">Repressor</keyword>
<dbReference type="GO" id="GO:0000976">
    <property type="term" value="F:transcription cis-regulatory region binding"/>
    <property type="evidence" value="ECO:0007669"/>
    <property type="project" value="TreeGrafter"/>
</dbReference>
<keyword evidence="2" id="KW-0805">Transcription regulation</keyword>
<evidence type="ECO:0000259" key="6">
    <source>
        <dbReference type="PROSITE" id="PS50977"/>
    </source>
</evidence>
<dbReference type="Proteomes" id="UP000189933">
    <property type="component" value="Unassembled WGS sequence"/>
</dbReference>
<feature type="domain" description="HTH tetR-type" evidence="6">
    <location>
        <begin position="4"/>
        <end position="64"/>
    </location>
</feature>
<dbReference type="PANTHER" id="PTHR30055">
    <property type="entry name" value="HTH-TYPE TRANSCRIPTIONAL REGULATOR RUTR"/>
    <property type="match status" value="1"/>
</dbReference>
<dbReference type="Pfam" id="PF08359">
    <property type="entry name" value="TetR_C_4"/>
    <property type="match status" value="1"/>
</dbReference>
<sequence length="194" mass="22023">METSGKREQILAAAMEVFSRRGFHEAKMEEIAAAAGVGKGTVYEYFSSKAELFQEMFRQNICKHLSRLEDAIAAETTTTGKIQRLLELHFQFAWEAQDLTRLSLDFGHLNFNQEFRQWILRHQRQKIELITRLVREGQEKGEIKTELNPHAVALVILGTFHSLFGAIMAGTAEDRLVNDIFSVIIQGLAGKTNN</sequence>
<dbReference type="Gene3D" id="1.10.10.60">
    <property type="entry name" value="Homeodomain-like"/>
    <property type="match status" value="1"/>
</dbReference>
<dbReference type="RefSeq" id="WP_078665187.1">
    <property type="nucleotide sequence ID" value="NZ_FUXM01000009.1"/>
</dbReference>
<feature type="DNA-binding region" description="H-T-H motif" evidence="5">
    <location>
        <begin position="27"/>
        <end position="46"/>
    </location>
</feature>
<dbReference type="EMBL" id="FUXM01000009">
    <property type="protein sequence ID" value="SJZ85037.1"/>
    <property type="molecule type" value="Genomic_DNA"/>
</dbReference>
<dbReference type="InterPro" id="IPR009057">
    <property type="entry name" value="Homeodomain-like_sf"/>
</dbReference>
<dbReference type="InterPro" id="IPR013570">
    <property type="entry name" value="Tscrpt_reg_YsiA_C"/>
</dbReference>
<dbReference type="SUPFAM" id="SSF46689">
    <property type="entry name" value="Homeodomain-like"/>
    <property type="match status" value="1"/>
</dbReference>
<evidence type="ECO:0000313" key="7">
    <source>
        <dbReference type="EMBL" id="SJZ85037.1"/>
    </source>
</evidence>
<reference evidence="8" key="1">
    <citation type="submission" date="2017-02" db="EMBL/GenBank/DDBJ databases">
        <authorList>
            <person name="Varghese N."/>
            <person name="Submissions S."/>
        </authorList>
    </citation>
    <scope>NUCLEOTIDE SEQUENCE [LARGE SCALE GENOMIC DNA]</scope>
    <source>
        <strain evidence="8">DSM 16521</strain>
    </source>
</reference>
<organism evidence="7 8">
    <name type="scientific">Carboxydocella sporoproducens DSM 16521</name>
    <dbReference type="NCBI Taxonomy" id="1121270"/>
    <lineage>
        <taxon>Bacteria</taxon>
        <taxon>Bacillati</taxon>
        <taxon>Bacillota</taxon>
        <taxon>Clostridia</taxon>
        <taxon>Eubacteriales</taxon>
        <taxon>Clostridiales Family XVI. Incertae Sedis</taxon>
        <taxon>Carboxydocella</taxon>
    </lineage>
</organism>
<keyword evidence="4" id="KW-0804">Transcription</keyword>
<evidence type="ECO:0000256" key="2">
    <source>
        <dbReference type="ARBA" id="ARBA00023015"/>
    </source>
</evidence>
<dbReference type="FunFam" id="1.10.10.60:FF:000141">
    <property type="entry name" value="TetR family transcriptional regulator"/>
    <property type="match status" value="1"/>
</dbReference>
<keyword evidence="8" id="KW-1185">Reference proteome</keyword>
<dbReference type="InterPro" id="IPR001647">
    <property type="entry name" value="HTH_TetR"/>
</dbReference>
<evidence type="ECO:0000256" key="5">
    <source>
        <dbReference type="PROSITE-ProRule" id="PRU00335"/>
    </source>
</evidence>
<dbReference type="OrthoDB" id="9812993at2"/>
<dbReference type="InterPro" id="IPR050109">
    <property type="entry name" value="HTH-type_TetR-like_transc_reg"/>
</dbReference>
<evidence type="ECO:0000256" key="3">
    <source>
        <dbReference type="ARBA" id="ARBA00023125"/>
    </source>
</evidence>
<dbReference type="PRINTS" id="PR00455">
    <property type="entry name" value="HTHTETR"/>
</dbReference>
<gene>
    <name evidence="7" type="ORF">SAMN02745885_01099</name>
</gene>
<keyword evidence="3 5" id="KW-0238">DNA-binding</keyword>
<evidence type="ECO:0000256" key="1">
    <source>
        <dbReference type="ARBA" id="ARBA00022491"/>
    </source>
</evidence>
<dbReference type="Pfam" id="PF00440">
    <property type="entry name" value="TetR_N"/>
    <property type="match status" value="1"/>
</dbReference>
<evidence type="ECO:0000256" key="4">
    <source>
        <dbReference type="ARBA" id="ARBA00023163"/>
    </source>
</evidence>
<dbReference type="InterPro" id="IPR036271">
    <property type="entry name" value="Tet_transcr_reg_TetR-rel_C_sf"/>
</dbReference>
<evidence type="ECO:0000313" key="8">
    <source>
        <dbReference type="Proteomes" id="UP000189933"/>
    </source>
</evidence>
<proteinExistence type="predicted"/>